<dbReference type="InterPro" id="IPR023534">
    <property type="entry name" value="Rof/RNase_P-like"/>
</dbReference>
<dbReference type="Proteomes" id="UP000297613">
    <property type="component" value="Unassembled WGS sequence"/>
</dbReference>
<reference evidence="1 2" key="1">
    <citation type="journal article" date="2019" name="PLoS Negl. Trop. Dis.">
        <title>Revisiting the worldwide diversity of Leptospira species in the environment.</title>
        <authorList>
            <person name="Vincent A.T."/>
            <person name="Schiettekatte O."/>
            <person name="Bourhy P."/>
            <person name="Veyrier F.J."/>
            <person name="Picardeau M."/>
        </authorList>
    </citation>
    <scope>NUCLEOTIDE SEQUENCE [LARGE SCALE GENOMIC DNA]</scope>
    <source>
        <strain evidence="1 2">201702445</strain>
    </source>
</reference>
<sequence length="74" mass="8573">MDVYVPVSCDFYDRLEEIVLRKRRVSLELSGEEAGTTSTQKQRISDLVSMNREEFAVLENGEKIRLDKILKINP</sequence>
<name>A0A6N4R0C8_9LEPT</name>
<evidence type="ECO:0000313" key="1">
    <source>
        <dbReference type="EMBL" id="TGL89438.1"/>
    </source>
</evidence>
<dbReference type="InterPro" id="IPR038626">
    <property type="entry name" value="Rof-like_sf"/>
</dbReference>
<accession>A0A6N4R0C8</accession>
<gene>
    <name evidence="1" type="ORF">EHQ83_01525</name>
</gene>
<protein>
    <recommendedName>
        <fullName evidence="3">Transcriptional antiterminator, Rof</fullName>
    </recommendedName>
</protein>
<dbReference type="EMBL" id="RQGM01000007">
    <property type="protein sequence ID" value="TGL89438.1"/>
    <property type="molecule type" value="Genomic_DNA"/>
</dbReference>
<dbReference type="InterPro" id="IPR009778">
    <property type="entry name" value="ROF"/>
</dbReference>
<proteinExistence type="predicted"/>
<organism evidence="1 2">
    <name type="scientific">Leptospira yasudae</name>
    <dbReference type="NCBI Taxonomy" id="2202201"/>
    <lineage>
        <taxon>Bacteria</taxon>
        <taxon>Pseudomonadati</taxon>
        <taxon>Spirochaetota</taxon>
        <taxon>Spirochaetia</taxon>
        <taxon>Leptospirales</taxon>
        <taxon>Leptospiraceae</taxon>
        <taxon>Leptospira</taxon>
    </lineage>
</organism>
<dbReference type="AlphaFoldDB" id="A0A6N4R0C8"/>
<evidence type="ECO:0008006" key="3">
    <source>
        <dbReference type="Google" id="ProtNLM"/>
    </source>
</evidence>
<dbReference type="RefSeq" id="WP_135574757.1">
    <property type="nucleotide sequence ID" value="NZ_RQGK01000010.1"/>
</dbReference>
<dbReference type="Pfam" id="PF07073">
    <property type="entry name" value="ROF"/>
    <property type="match status" value="1"/>
</dbReference>
<evidence type="ECO:0000313" key="2">
    <source>
        <dbReference type="Proteomes" id="UP000297613"/>
    </source>
</evidence>
<dbReference type="SUPFAM" id="SSF101744">
    <property type="entry name" value="Rof/RNase P subunit-like"/>
    <property type="match status" value="1"/>
</dbReference>
<dbReference type="Gene3D" id="2.30.30.400">
    <property type="entry name" value="Rof-like"/>
    <property type="match status" value="1"/>
</dbReference>
<comment type="caution">
    <text evidence="1">The sequence shown here is derived from an EMBL/GenBank/DDBJ whole genome shotgun (WGS) entry which is preliminary data.</text>
</comment>